<comment type="similarity">
    <text evidence="1">Belongs to the CdaR family.</text>
</comment>
<keyword evidence="5" id="KW-1185">Reference proteome</keyword>
<dbReference type="InterPro" id="IPR042070">
    <property type="entry name" value="PucR_C-HTH_sf"/>
</dbReference>
<protein>
    <submittedName>
        <fullName evidence="4">DNA-binding PucR family transcriptional regulator</fullName>
    </submittedName>
</protein>
<evidence type="ECO:0000259" key="2">
    <source>
        <dbReference type="Pfam" id="PF13556"/>
    </source>
</evidence>
<evidence type="ECO:0000256" key="1">
    <source>
        <dbReference type="ARBA" id="ARBA00006754"/>
    </source>
</evidence>
<dbReference type="Proteomes" id="UP001229651">
    <property type="component" value="Unassembled WGS sequence"/>
</dbReference>
<dbReference type="Gene3D" id="1.10.10.2840">
    <property type="entry name" value="PucR C-terminal helix-turn-helix domain"/>
    <property type="match status" value="1"/>
</dbReference>
<dbReference type="RefSeq" id="WP_306995560.1">
    <property type="nucleotide sequence ID" value="NZ_JAUSUT010000001.1"/>
</dbReference>
<dbReference type="EMBL" id="JAUSUT010000001">
    <property type="protein sequence ID" value="MDQ0381134.1"/>
    <property type="molecule type" value="Genomic_DNA"/>
</dbReference>
<evidence type="ECO:0000313" key="4">
    <source>
        <dbReference type="EMBL" id="MDQ0381134.1"/>
    </source>
</evidence>
<evidence type="ECO:0000259" key="3">
    <source>
        <dbReference type="Pfam" id="PF17853"/>
    </source>
</evidence>
<dbReference type="InterPro" id="IPR041522">
    <property type="entry name" value="CdaR_GGDEF"/>
</dbReference>
<organism evidence="4 5">
    <name type="scientific">Amycolatopsis thermophila</name>
    <dbReference type="NCBI Taxonomy" id="206084"/>
    <lineage>
        <taxon>Bacteria</taxon>
        <taxon>Bacillati</taxon>
        <taxon>Actinomycetota</taxon>
        <taxon>Actinomycetes</taxon>
        <taxon>Pseudonocardiales</taxon>
        <taxon>Pseudonocardiaceae</taxon>
        <taxon>Amycolatopsis</taxon>
    </lineage>
</organism>
<feature type="domain" description="CdaR GGDEF-like" evidence="3">
    <location>
        <begin position="163"/>
        <end position="272"/>
    </location>
</feature>
<proteinExistence type="inferred from homology"/>
<dbReference type="GO" id="GO:0003677">
    <property type="term" value="F:DNA binding"/>
    <property type="evidence" value="ECO:0007669"/>
    <property type="project" value="UniProtKB-KW"/>
</dbReference>
<keyword evidence="4" id="KW-0238">DNA-binding</keyword>
<gene>
    <name evidence="4" type="ORF">FB470_005128</name>
</gene>
<dbReference type="Pfam" id="PF17853">
    <property type="entry name" value="GGDEF_2"/>
    <property type="match status" value="1"/>
</dbReference>
<comment type="caution">
    <text evidence="4">The sequence shown here is derived from an EMBL/GenBank/DDBJ whole genome shotgun (WGS) entry which is preliminary data.</text>
</comment>
<accession>A0ABU0F0P6</accession>
<dbReference type="InterPro" id="IPR025736">
    <property type="entry name" value="PucR_C-HTH_dom"/>
</dbReference>
<reference evidence="4 5" key="1">
    <citation type="submission" date="2023-07" db="EMBL/GenBank/DDBJ databases">
        <title>Sequencing the genomes of 1000 actinobacteria strains.</title>
        <authorList>
            <person name="Klenk H.-P."/>
        </authorList>
    </citation>
    <scope>NUCLEOTIDE SEQUENCE [LARGE SCALE GENOMIC DNA]</scope>
    <source>
        <strain evidence="4 5">DSM 45805</strain>
    </source>
</reference>
<dbReference type="PANTHER" id="PTHR33744">
    <property type="entry name" value="CARBOHYDRATE DIACID REGULATOR"/>
    <property type="match status" value="1"/>
</dbReference>
<name>A0ABU0F0P6_9PSEU</name>
<dbReference type="InterPro" id="IPR051448">
    <property type="entry name" value="CdaR-like_regulators"/>
</dbReference>
<sequence>MSALAAAPGYAEDLFEVADTAARLLGGPVVVEDVDFRVLAYSAVPGQPGDEARRSAILNRRTPDRWVRWMADSGIRDRLQRDDRLVRLDPPWPSPLHRFVRPVRADDQVVGYLWLLSGEREPAPEVERLARDFAGALAPELARRGRVTGERLLRGFLDGQLSAAELADALEVEGDNACAVVLAFGGAEPPGLVRALSRYARLKPHTWLAGAVGRRTYLLHVAPDLSEVTAAQVVRETEADLGPDVRVAAGSVVRGLASATRSREEADLTLRLLQAGDRRAGCFGALRHEILVHEVVAFLRTRPVLVDGLLDGLSAHDRRHGTDYRRTLRVYLDEFGDVRRAAAALHIHANSLRYRLSRLADLAPLDLADPDARLAAHLVLAATRTP</sequence>
<evidence type="ECO:0000313" key="5">
    <source>
        <dbReference type="Proteomes" id="UP001229651"/>
    </source>
</evidence>
<dbReference type="PANTHER" id="PTHR33744:SF17">
    <property type="entry name" value="CONSERVED PROTEIN"/>
    <property type="match status" value="1"/>
</dbReference>
<feature type="domain" description="PucR C-terminal helix-turn-helix" evidence="2">
    <location>
        <begin position="325"/>
        <end position="382"/>
    </location>
</feature>
<dbReference type="Pfam" id="PF13556">
    <property type="entry name" value="HTH_30"/>
    <property type="match status" value="1"/>
</dbReference>